<accession>A0AA90H3F9</accession>
<dbReference type="InterPro" id="IPR014032">
    <property type="entry name" value="Peptidase_A24A_bac"/>
</dbReference>
<sequence length="213" mass="21635">MHVVVVVVAAVWGLGSGLAAATVPWRRWLGEEPVAGAVRPAGPAVLGAVVCAALALPGPARPELAVWLLLVPVALLLARVDLAVKRLPDVLTLPAAAGTAVLLGGAALFPGHDGSWPRALLGGAVLGGVYFTLMMINPAGLGFGDVKLAPALGLALAWYGWRTLFLGTFLAFALGALTALALLAARRAHRGTALPFGPFMLLGALTALLLAAR</sequence>
<protein>
    <submittedName>
        <fullName evidence="5">Prepilin peptidase</fullName>
        <ecNumber evidence="5">3.4.23.43</ecNumber>
    </submittedName>
</protein>
<keyword evidence="3" id="KW-0812">Transmembrane</keyword>
<dbReference type="Pfam" id="PF01478">
    <property type="entry name" value="Peptidase_A24"/>
    <property type="match status" value="1"/>
</dbReference>
<proteinExistence type="inferred from homology"/>
<evidence type="ECO:0000256" key="1">
    <source>
        <dbReference type="ARBA" id="ARBA00005801"/>
    </source>
</evidence>
<keyword evidence="5" id="KW-0378">Hydrolase</keyword>
<feature type="transmembrane region" description="Helical" evidence="3">
    <location>
        <begin position="164"/>
        <end position="185"/>
    </location>
</feature>
<reference evidence="5" key="1">
    <citation type="submission" date="2023-05" db="EMBL/GenBank/DDBJ databases">
        <title>Streptantibioticus silvisoli sp. nov., acidotolerant actinomycetes 1 from pine litter.</title>
        <authorList>
            <person name="Swiecimska M."/>
            <person name="Golinska P."/>
            <person name="Sangal V."/>
            <person name="Wachnowicz B."/>
            <person name="Goodfellow M."/>
        </authorList>
    </citation>
    <scope>NUCLEOTIDE SEQUENCE</scope>
    <source>
        <strain evidence="5">SL13</strain>
    </source>
</reference>
<evidence type="ECO:0000256" key="3">
    <source>
        <dbReference type="SAM" id="Phobius"/>
    </source>
</evidence>
<feature type="transmembrane region" description="Helical" evidence="3">
    <location>
        <begin position="64"/>
        <end position="84"/>
    </location>
</feature>
<feature type="transmembrane region" description="Helical" evidence="3">
    <location>
        <begin position="90"/>
        <end position="109"/>
    </location>
</feature>
<dbReference type="GO" id="GO:0006465">
    <property type="term" value="P:signal peptide processing"/>
    <property type="evidence" value="ECO:0007669"/>
    <property type="project" value="TreeGrafter"/>
</dbReference>
<dbReference type="PRINTS" id="PR00864">
    <property type="entry name" value="PREPILNPTASE"/>
</dbReference>
<feature type="domain" description="Prepilin type IV endopeptidase peptidase" evidence="4">
    <location>
        <begin position="69"/>
        <end position="179"/>
    </location>
</feature>
<gene>
    <name evidence="5" type="ORF">POF50_011925</name>
</gene>
<dbReference type="EMBL" id="JABXJJ020000013">
    <property type="protein sequence ID" value="MDI5970039.1"/>
    <property type="molecule type" value="Genomic_DNA"/>
</dbReference>
<dbReference type="InterPro" id="IPR050882">
    <property type="entry name" value="Prepilin_peptidase/N-MTase"/>
</dbReference>
<dbReference type="GO" id="GO:0005886">
    <property type="term" value="C:plasma membrane"/>
    <property type="evidence" value="ECO:0007669"/>
    <property type="project" value="TreeGrafter"/>
</dbReference>
<dbReference type="InterPro" id="IPR000045">
    <property type="entry name" value="Prepilin_IV_endopep_pep"/>
</dbReference>
<feature type="transmembrane region" description="Helical" evidence="3">
    <location>
        <begin position="121"/>
        <end position="144"/>
    </location>
</feature>
<dbReference type="RefSeq" id="WP_282698670.1">
    <property type="nucleotide sequence ID" value="NZ_JABXJJ020000013.1"/>
</dbReference>
<dbReference type="GO" id="GO:0004190">
    <property type="term" value="F:aspartic-type endopeptidase activity"/>
    <property type="evidence" value="ECO:0007669"/>
    <property type="project" value="UniProtKB-EC"/>
</dbReference>
<keyword evidence="3" id="KW-1133">Transmembrane helix</keyword>
<evidence type="ECO:0000313" key="5">
    <source>
        <dbReference type="EMBL" id="MDI5970039.1"/>
    </source>
</evidence>
<name>A0AA90H3F9_9ACTN</name>
<comment type="similarity">
    <text evidence="1 2">Belongs to the peptidase A24 family.</text>
</comment>
<organism evidence="5">
    <name type="scientific">Streptantibioticus silvisoli</name>
    <dbReference type="NCBI Taxonomy" id="2705255"/>
    <lineage>
        <taxon>Bacteria</taxon>
        <taxon>Bacillati</taxon>
        <taxon>Actinomycetota</taxon>
        <taxon>Actinomycetes</taxon>
        <taxon>Kitasatosporales</taxon>
        <taxon>Streptomycetaceae</taxon>
        <taxon>Streptantibioticus</taxon>
    </lineage>
</organism>
<feature type="transmembrane region" description="Helical" evidence="3">
    <location>
        <begin position="37"/>
        <end position="57"/>
    </location>
</feature>
<dbReference type="Gene3D" id="1.20.120.1220">
    <property type="match status" value="1"/>
</dbReference>
<comment type="caution">
    <text evidence="5">The sequence shown here is derived from an EMBL/GenBank/DDBJ whole genome shotgun (WGS) entry which is preliminary data.</text>
</comment>
<dbReference type="PANTHER" id="PTHR30487">
    <property type="entry name" value="TYPE 4 PREPILIN-LIKE PROTEINS LEADER PEPTIDE-PROCESSING ENZYME"/>
    <property type="match status" value="1"/>
</dbReference>
<dbReference type="PANTHER" id="PTHR30487:SF0">
    <property type="entry name" value="PREPILIN LEADER PEPTIDASE_N-METHYLTRANSFERASE-RELATED"/>
    <property type="match status" value="1"/>
</dbReference>
<evidence type="ECO:0000256" key="2">
    <source>
        <dbReference type="RuleBase" id="RU003793"/>
    </source>
</evidence>
<feature type="transmembrane region" description="Helical" evidence="3">
    <location>
        <begin position="192"/>
        <end position="212"/>
    </location>
</feature>
<dbReference type="EC" id="3.4.23.43" evidence="5"/>
<dbReference type="AlphaFoldDB" id="A0AA90H3F9"/>
<evidence type="ECO:0000259" key="4">
    <source>
        <dbReference type="Pfam" id="PF01478"/>
    </source>
</evidence>
<keyword evidence="3" id="KW-0472">Membrane</keyword>